<organism evidence="1 2">
    <name type="scientific">Novosphingobium hassiacum</name>
    <dbReference type="NCBI Taxonomy" id="173676"/>
    <lineage>
        <taxon>Bacteria</taxon>
        <taxon>Pseudomonadati</taxon>
        <taxon>Pseudomonadota</taxon>
        <taxon>Alphaproteobacteria</taxon>
        <taxon>Sphingomonadales</taxon>
        <taxon>Sphingomonadaceae</taxon>
        <taxon>Novosphingobium</taxon>
    </lineage>
</organism>
<evidence type="ECO:0000313" key="1">
    <source>
        <dbReference type="EMBL" id="MBB3860057.1"/>
    </source>
</evidence>
<reference evidence="1 2" key="1">
    <citation type="submission" date="2020-08" db="EMBL/GenBank/DDBJ databases">
        <title>Genomic Encyclopedia of Type Strains, Phase IV (KMG-IV): sequencing the most valuable type-strain genomes for metagenomic binning, comparative biology and taxonomic classification.</title>
        <authorList>
            <person name="Goeker M."/>
        </authorList>
    </citation>
    <scope>NUCLEOTIDE SEQUENCE [LARGE SCALE GENOMIC DNA]</scope>
    <source>
        <strain evidence="1 2">DSM 14552</strain>
    </source>
</reference>
<evidence type="ECO:0000313" key="2">
    <source>
        <dbReference type="Proteomes" id="UP000562395"/>
    </source>
</evidence>
<dbReference type="AlphaFoldDB" id="A0A7W6EV99"/>
<gene>
    <name evidence="1" type="ORF">GGQ88_001318</name>
</gene>
<proteinExistence type="predicted"/>
<evidence type="ECO:0008006" key="3">
    <source>
        <dbReference type="Google" id="ProtNLM"/>
    </source>
</evidence>
<dbReference type="RefSeq" id="WP_183612306.1">
    <property type="nucleotide sequence ID" value="NZ_JACICY010000002.1"/>
</dbReference>
<comment type="caution">
    <text evidence="1">The sequence shown here is derived from an EMBL/GenBank/DDBJ whole genome shotgun (WGS) entry which is preliminary data.</text>
</comment>
<accession>A0A7W6EV99</accession>
<dbReference type="EMBL" id="JACICY010000002">
    <property type="protein sequence ID" value="MBB3860057.1"/>
    <property type="molecule type" value="Genomic_DNA"/>
</dbReference>
<dbReference type="Proteomes" id="UP000562395">
    <property type="component" value="Unassembled WGS sequence"/>
</dbReference>
<name>A0A7W6EV99_9SPHN</name>
<keyword evidence="2" id="KW-1185">Reference proteome</keyword>
<protein>
    <recommendedName>
        <fullName evidence="3">2OG-Fe(II) oxygenase</fullName>
    </recommendedName>
</protein>
<sequence length="255" mass="28936">MPAQAIPGVLHVPGQPRFLNAALMAPNVFECDMPDAIIDELAPLAIETRRMEEKGARYTLSNGVRLYNERPSGWSSDICWLSHADKPAYDWFEQVFHRSGVGPMVAPFVPHDREIRLYAGFFVTRSSCTALNMHCDWLTQDNQAFTLMAPLTANTGGLGLTYESVRNERPTLTYRLGKGIVFGTHFRHSTALGELDERAVFLCFNFGTDRMEHWPQIARTIAKQCDFLRQPDGTFLRYTEWRAQNAKTPDEASLY</sequence>